<dbReference type="GO" id="GO:0016787">
    <property type="term" value="F:hydrolase activity"/>
    <property type="evidence" value="ECO:0007669"/>
    <property type="project" value="UniProtKB-KW"/>
</dbReference>
<dbReference type="EMBL" id="UOFI01000054">
    <property type="protein sequence ID" value="VAW64285.1"/>
    <property type="molecule type" value="Genomic_DNA"/>
</dbReference>
<accession>A0A3B0X7J3</accession>
<evidence type="ECO:0000313" key="2">
    <source>
        <dbReference type="EMBL" id="VAW64285.1"/>
    </source>
</evidence>
<dbReference type="PIRSF" id="PIRSF000714">
    <property type="entry name" value="HIT"/>
    <property type="match status" value="1"/>
</dbReference>
<evidence type="ECO:0000259" key="1">
    <source>
        <dbReference type="PROSITE" id="PS51084"/>
    </source>
</evidence>
<name>A0A3B0X7J3_9ZZZZ</name>
<dbReference type="Pfam" id="PF01230">
    <property type="entry name" value="HIT"/>
    <property type="match status" value="1"/>
</dbReference>
<dbReference type="SUPFAM" id="SSF54197">
    <property type="entry name" value="HIT-like"/>
    <property type="match status" value="1"/>
</dbReference>
<proteinExistence type="predicted"/>
<dbReference type="PROSITE" id="PS51084">
    <property type="entry name" value="HIT_2"/>
    <property type="match status" value="1"/>
</dbReference>
<dbReference type="Gene3D" id="3.30.428.10">
    <property type="entry name" value="HIT-like"/>
    <property type="match status" value="1"/>
</dbReference>
<reference evidence="2" key="1">
    <citation type="submission" date="2018-06" db="EMBL/GenBank/DDBJ databases">
        <authorList>
            <person name="Zhirakovskaya E."/>
        </authorList>
    </citation>
    <scope>NUCLEOTIDE SEQUENCE</scope>
</reference>
<gene>
    <name evidence="2" type="ORF">MNBD_GAMMA09-1377</name>
</gene>
<dbReference type="InterPro" id="IPR011146">
    <property type="entry name" value="HIT-like"/>
</dbReference>
<dbReference type="InterPro" id="IPR036265">
    <property type="entry name" value="HIT-like_sf"/>
</dbReference>
<dbReference type="AlphaFoldDB" id="A0A3B0X7J3"/>
<dbReference type="InterPro" id="IPR026026">
    <property type="entry name" value="HIT_Hint"/>
</dbReference>
<protein>
    <submittedName>
        <fullName evidence="2">Diadenosine tetraphosphate (Ap4A) hydrolase and other HIT family hydrolases</fullName>
    </submittedName>
</protein>
<organism evidence="2">
    <name type="scientific">hydrothermal vent metagenome</name>
    <dbReference type="NCBI Taxonomy" id="652676"/>
    <lineage>
        <taxon>unclassified sequences</taxon>
        <taxon>metagenomes</taxon>
        <taxon>ecological metagenomes</taxon>
    </lineage>
</organism>
<sequence length="136" mass="15779">MPFTLHPLLQADCYSLGRANNSMLLLHKNALVPWFILVPNTHENELYKLETEQQRNINIKVNQLARFVSEHFKADKLNIATIGNIVPQLHIHIIGRNTTDFCWPEPVWGQSDFAAYESKTLQQIEQSLFDREIIQP</sequence>
<feature type="domain" description="HIT" evidence="1">
    <location>
        <begin position="2"/>
        <end position="103"/>
    </location>
</feature>
<keyword evidence="2" id="KW-0378">Hydrolase</keyword>